<evidence type="ECO:0000256" key="1">
    <source>
        <dbReference type="SAM" id="Phobius"/>
    </source>
</evidence>
<gene>
    <name evidence="2" type="ORF">F5891DRAFT_976510</name>
</gene>
<evidence type="ECO:0000313" key="3">
    <source>
        <dbReference type="Proteomes" id="UP001195769"/>
    </source>
</evidence>
<dbReference type="EMBL" id="JABBWK010000008">
    <property type="protein sequence ID" value="KAG1904922.1"/>
    <property type="molecule type" value="Genomic_DNA"/>
</dbReference>
<comment type="caution">
    <text evidence="2">The sequence shown here is derived from an EMBL/GenBank/DDBJ whole genome shotgun (WGS) entry which is preliminary data.</text>
</comment>
<dbReference type="Proteomes" id="UP001195769">
    <property type="component" value="Unassembled WGS sequence"/>
</dbReference>
<dbReference type="GeneID" id="64670905"/>
<evidence type="ECO:0000313" key="2">
    <source>
        <dbReference type="EMBL" id="KAG1904922.1"/>
    </source>
</evidence>
<keyword evidence="1" id="KW-0812">Transmembrane</keyword>
<dbReference type="RefSeq" id="XP_041230497.1">
    <property type="nucleotide sequence ID" value="XM_041376607.1"/>
</dbReference>
<feature type="transmembrane region" description="Helical" evidence="1">
    <location>
        <begin position="21"/>
        <end position="43"/>
    </location>
</feature>
<accession>A0AAD4EF55</accession>
<keyword evidence="1" id="KW-0472">Membrane</keyword>
<keyword evidence="3" id="KW-1185">Reference proteome</keyword>
<name>A0AAD4EF55_9AGAM</name>
<protein>
    <submittedName>
        <fullName evidence="2">Uncharacterized protein</fullName>
    </submittedName>
</protein>
<reference evidence="2" key="1">
    <citation type="journal article" date="2020" name="New Phytol.">
        <title>Comparative genomics reveals dynamic genome evolution in host specialist ectomycorrhizal fungi.</title>
        <authorList>
            <person name="Lofgren L.A."/>
            <person name="Nguyen N.H."/>
            <person name="Vilgalys R."/>
            <person name="Ruytinx J."/>
            <person name="Liao H.L."/>
            <person name="Branco S."/>
            <person name="Kuo A."/>
            <person name="LaButti K."/>
            <person name="Lipzen A."/>
            <person name="Andreopoulos W."/>
            <person name="Pangilinan J."/>
            <person name="Riley R."/>
            <person name="Hundley H."/>
            <person name="Na H."/>
            <person name="Barry K."/>
            <person name="Grigoriev I.V."/>
            <person name="Stajich J.E."/>
            <person name="Kennedy P.G."/>
        </authorList>
    </citation>
    <scope>NUCLEOTIDE SEQUENCE</scope>
    <source>
        <strain evidence="2">FC203</strain>
    </source>
</reference>
<keyword evidence="1" id="KW-1133">Transmembrane helix</keyword>
<sequence length="132" mass="14506">MASLTTSIRIGMSNGRHNSASVAGMAAMVVSFRAVMIMMMMVASVDLLPEDQELCPGIRNFSKDNVLINFRVEVFYSTGIRIERRGVSYCGEAGLAQPYARANLHMGPPFTKASCQPVCLIRRYHSTGMRAI</sequence>
<dbReference type="AlphaFoldDB" id="A0AAD4EF55"/>
<proteinExistence type="predicted"/>
<organism evidence="2 3">
    <name type="scientific">Suillus fuscotomentosus</name>
    <dbReference type="NCBI Taxonomy" id="1912939"/>
    <lineage>
        <taxon>Eukaryota</taxon>
        <taxon>Fungi</taxon>
        <taxon>Dikarya</taxon>
        <taxon>Basidiomycota</taxon>
        <taxon>Agaricomycotina</taxon>
        <taxon>Agaricomycetes</taxon>
        <taxon>Agaricomycetidae</taxon>
        <taxon>Boletales</taxon>
        <taxon>Suillineae</taxon>
        <taxon>Suillaceae</taxon>
        <taxon>Suillus</taxon>
    </lineage>
</organism>